<keyword evidence="3" id="KW-1185">Reference proteome</keyword>
<name>A0A6J5XKX5_PRUAR</name>
<evidence type="ECO:0000313" key="3">
    <source>
        <dbReference type="Proteomes" id="UP000507245"/>
    </source>
</evidence>
<feature type="region of interest" description="Disordered" evidence="1">
    <location>
        <begin position="1"/>
        <end position="20"/>
    </location>
</feature>
<proteinExistence type="predicted"/>
<dbReference type="OrthoDB" id="16516at2759"/>
<protein>
    <submittedName>
        <fullName evidence="2">Uncharacterized protein</fullName>
    </submittedName>
</protein>
<evidence type="ECO:0000313" key="2">
    <source>
        <dbReference type="EMBL" id="CAB4314606.1"/>
    </source>
</evidence>
<reference evidence="3" key="1">
    <citation type="journal article" date="2020" name="Genome Biol.">
        <title>Gamete binning: chromosome-level and haplotype-resolved genome assembly enabled by high-throughput single-cell sequencing of gamete genomes.</title>
        <authorList>
            <person name="Campoy J.A."/>
            <person name="Sun H."/>
            <person name="Goel M."/>
            <person name="Jiao W.-B."/>
            <person name="Folz-Donahue K."/>
            <person name="Wang N."/>
            <person name="Rubio M."/>
            <person name="Liu C."/>
            <person name="Kukat C."/>
            <person name="Ruiz D."/>
            <person name="Huettel B."/>
            <person name="Schneeberger K."/>
        </authorList>
    </citation>
    <scope>NUCLEOTIDE SEQUENCE [LARGE SCALE GENOMIC DNA]</scope>
    <source>
        <strain evidence="3">cv. Rojo Pasion</strain>
    </source>
</reference>
<dbReference type="AlphaFoldDB" id="A0A6J5XKX5"/>
<accession>A0A6J5XKX5</accession>
<sequence>MGFEDYLSSSSSFASSPPRRLQRPLLSVVSNVLSSTSSPSATSGHDSCAQVSSKRALEVEENSGVHKKQKTDQNIEEEMVADLSQCYDHLKEIERLKLEQQKVSEQCCDHLKEIEGLKQQLKNKEFEILTLNKIVSKYQGGKKKGKCEWRCSFCSLRRHNLFLSPPVRFLRLARIIYDIHGGSIENLHHMPLAFVTAGSPG</sequence>
<gene>
    <name evidence="2" type="ORF">ORAREDHAP_LOCUS39078</name>
</gene>
<dbReference type="EMBL" id="CAEKKB010000006">
    <property type="protein sequence ID" value="CAB4314606.1"/>
    <property type="molecule type" value="Genomic_DNA"/>
</dbReference>
<dbReference type="Proteomes" id="UP000507245">
    <property type="component" value="Unassembled WGS sequence"/>
</dbReference>
<organism evidence="2 3">
    <name type="scientific">Prunus armeniaca</name>
    <name type="common">Apricot</name>
    <name type="synonym">Armeniaca vulgaris</name>
    <dbReference type="NCBI Taxonomy" id="36596"/>
    <lineage>
        <taxon>Eukaryota</taxon>
        <taxon>Viridiplantae</taxon>
        <taxon>Streptophyta</taxon>
        <taxon>Embryophyta</taxon>
        <taxon>Tracheophyta</taxon>
        <taxon>Spermatophyta</taxon>
        <taxon>Magnoliopsida</taxon>
        <taxon>eudicotyledons</taxon>
        <taxon>Gunneridae</taxon>
        <taxon>Pentapetalae</taxon>
        <taxon>rosids</taxon>
        <taxon>fabids</taxon>
        <taxon>Rosales</taxon>
        <taxon>Rosaceae</taxon>
        <taxon>Amygdaloideae</taxon>
        <taxon>Amygdaleae</taxon>
        <taxon>Prunus</taxon>
    </lineage>
</organism>
<evidence type="ECO:0000256" key="1">
    <source>
        <dbReference type="SAM" id="MobiDB-lite"/>
    </source>
</evidence>